<evidence type="ECO:0000256" key="1">
    <source>
        <dbReference type="ARBA" id="ARBA00022729"/>
    </source>
</evidence>
<keyword evidence="3" id="KW-0325">Glycoprotein</keyword>
<organism evidence="8 9">
    <name type="scientific">Hyalella azteca</name>
    <name type="common">Amphipod</name>
    <dbReference type="NCBI Taxonomy" id="294128"/>
    <lineage>
        <taxon>Eukaryota</taxon>
        <taxon>Metazoa</taxon>
        <taxon>Ecdysozoa</taxon>
        <taxon>Arthropoda</taxon>
        <taxon>Crustacea</taxon>
        <taxon>Multicrustacea</taxon>
        <taxon>Malacostraca</taxon>
        <taxon>Eumalacostraca</taxon>
        <taxon>Peracarida</taxon>
        <taxon>Amphipoda</taxon>
        <taxon>Senticaudata</taxon>
        <taxon>Talitrida</taxon>
        <taxon>Talitroidea</taxon>
        <taxon>Hyalellidae</taxon>
        <taxon>Hyalella</taxon>
    </lineage>
</organism>
<evidence type="ECO:0000259" key="7">
    <source>
        <dbReference type="PROSITE" id="PS50240"/>
    </source>
</evidence>
<dbReference type="RefSeq" id="XP_018009588.1">
    <property type="nucleotide sequence ID" value="XM_018154099.2"/>
</dbReference>
<dbReference type="OrthoDB" id="547031at2759"/>
<dbReference type="Pfam" id="PF00089">
    <property type="entry name" value="Trypsin"/>
    <property type="match status" value="1"/>
</dbReference>
<evidence type="ECO:0000256" key="5">
    <source>
        <dbReference type="SAM" id="MobiDB-lite"/>
    </source>
</evidence>
<dbReference type="GeneID" id="108667115"/>
<keyword evidence="2" id="KW-1015">Disulfide bond</keyword>
<evidence type="ECO:0000256" key="2">
    <source>
        <dbReference type="ARBA" id="ARBA00023157"/>
    </source>
</evidence>
<dbReference type="SMART" id="SM00020">
    <property type="entry name" value="Tryp_SPc"/>
    <property type="match status" value="1"/>
</dbReference>
<dbReference type="SUPFAM" id="SSF50494">
    <property type="entry name" value="Trypsin-like serine proteases"/>
    <property type="match status" value="1"/>
</dbReference>
<dbReference type="InterPro" id="IPR018114">
    <property type="entry name" value="TRYPSIN_HIS"/>
</dbReference>
<dbReference type="InterPro" id="IPR009003">
    <property type="entry name" value="Peptidase_S1_PA"/>
</dbReference>
<dbReference type="GO" id="GO:0004252">
    <property type="term" value="F:serine-type endopeptidase activity"/>
    <property type="evidence" value="ECO:0007669"/>
    <property type="project" value="InterPro"/>
</dbReference>
<feature type="domain" description="Peptidase S1" evidence="7">
    <location>
        <begin position="125"/>
        <end position="260"/>
    </location>
</feature>
<evidence type="ECO:0000313" key="8">
    <source>
        <dbReference type="Proteomes" id="UP000694843"/>
    </source>
</evidence>
<dbReference type="InterPro" id="IPR038565">
    <property type="entry name" value="CLIP_sf"/>
</dbReference>
<gene>
    <name evidence="9" type="primary">LOC108667115</name>
</gene>
<dbReference type="InterPro" id="IPR001314">
    <property type="entry name" value="Peptidase_S1A"/>
</dbReference>
<sequence>MKHTTENLAALGFLLMFTSGALGVRTLAVCSVESCVPLTECLPLWCLLRSNAPHRRANVTRAICGFSGPRAKVCCPANPDAEVSSRLNTTKERTRLRREMCEQRSSSQSSLLPDSCGQPSSNERIVRGTSAGLGQYPWMVAIHYKHQIKGVRKFLCGGSLISRRYILTAAHCVVQSHLRDWEMTHVVLGDWRLSTDPDCIDNICVDERLTLLAEEIVVHPRFGNNSVLDHDIALIRLQRDVNFTIIGDLAPCMLRRYSDA</sequence>
<dbReference type="PRINTS" id="PR00722">
    <property type="entry name" value="CHYMOTRYPSIN"/>
</dbReference>
<dbReference type="AlphaFoldDB" id="A0A8B7N8L7"/>
<dbReference type="FunFam" id="2.40.10.10:FF:000028">
    <property type="entry name" value="Serine protease easter"/>
    <property type="match status" value="1"/>
</dbReference>
<dbReference type="Gene3D" id="3.30.1640.30">
    <property type="match status" value="1"/>
</dbReference>
<dbReference type="PROSITE" id="PS00134">
    <property type="entry name" value="TRYPSIN_HIS"/>
    <property type="match status" value="1"/>
</dbReference>
<dbReference type="InterPro" id="IPR001254">
    <property type="entry name" value="Trypsin_dom"/>
</dbReference>
<evidence type="ECO:0000256" key="4">
    <source>
        <dbReference type="ARBA" id="ARBA00024195"/>
    </source>
</evidence>
<dbReference type="PANTHER" id="PTHR24252">
    <property type="entry name" value="ACROSIN-RELATED"/>
    <property type="match status" value="1"/>
</dbReference>
<reference evidence="9" key="1">
    <citation type="submission" date="2025-08" db="UniProtKB">
        <authorList>
            <consortium name="RefSeq"/>
        </authorList>
    </citation>
    <scope>IDENTIFICATION</scope>
    <source>
        <tissue evidence="9">Whole organism</tissue>
    </source>
</reference>
<evidence type="ECO:0000256" key="3">
    <source>
        <dbReference type="ARBA" id="ARBA00023180"/>
    </source>
</evidence>
<comment type="similarity">
    <text evidence="4">Belongs to the peptidase S1 family. CLIP subfamily.</text>
</comment>
<dbReference type="Proteomes" id="UP000694843">
    <property type="component" value="Unplaced"/>
</dbReference>
<dbReference type="PROSITE" id="PS50240">
    <property type="entry name" value="TRYPSIN_DOM"/>
    <property type="match status" value="1"/>
</dbReference>
<dbReference type="KEGG" id="hazt:108667115"/>
<dbReference type="Gene3D" id="2.40.10.10">
    <property type="entry name" value="Trypsin-like serine proteases"/>
    <property type="match status" value="1"/>
</dbReference>
<keyword evidence="8" id="KW-1185">Reference proteome</keyword>
<evidence type="ECO:0000313" key="9">
    <source>
        <dbReference type="RefSeq" id="XP_018009588.1"/>
    </source>
</evidence>
<evidence type="ECO:0000256" key="6">
    <source>
        <dbReference type="SAM" id="SignalP"/>
    </source>
</evidence>
<feature type="region of interest" description="Disordered" evidence="5">
    <location>
        <begin position="102"/>
        <end position="122"/>
    </location>
</feature>
<feature type="signal peptide" evidence="6">
    <location>
        <begin position="1"/>
        <end position="23"/>
    </location>
</feature>
<dbReference type="PANTHER" id="PTHR24252:SF7">
    <property type="entry name" value="HYALIN"/>
    <property type="match status" value="1"/>
</dbReference>
<dbReference type="GO" id="GO:0006508">
    <property type="term" value="P:proteolysis"/>
    <property type="evidence" value="ECO:0007669"/>
    <property type="project" value="InterPro"/>
</dbReference>
<name>A0A8B7N8L7_HYAAZ</name>
<feature type="chain" id="PRO_5034325306" evidence="6">
    <location>
        <begin position="24"/>
        <end position="260"/>
    </location>
</feature>
<accession>A0A8B7N8L7</accession>
<keyword evidence="1 6" id="KW-0732">Signal</keyword>
<protein>
    <submittedName>
        <fullName evidence="9">Phenoloxidase-activating factor 1-like</fullName>
    </submittedName>
</protein>
<proteinExistence type="inferred from homology"/>
<dbReference type="InterPro" id="IPR043504">
    <property type="entry name" value="Peptidase_S1_PA_chymotrypsin"/>
</dbReference>